<proteinExistence type="predicted"/>
<dbReference type="InParanoid" id="A0A162XD92"/>
<dbReference type="AlphaFoldDB" id="A0A162XD92"/>
<name>A0A162XD92_PHYB8</name>
<sequence>MTDCITSHGQHLQPTFHCTLSSTTIDYILASADLHPRTTNPQIMALRAGKHWRKNGETLAGYLKRAISICQSRKVIASLCHPLTNDIFTTPNTMTEAAAVFYEGLYTSDPIDHSAVDELLPHLPSDLHLPELAQDYMTLLFALDTIQSGAARSPSFSSLGPDGLPYEILHLVFTHPMCGNIVSQIYNDSLSKGIFSLSWQSTCVCLLPKKDDLSSLKN</sequence>
<evidence type="ECO:0000313" key="2">
    <source>
        <dbReference type="Proteomes" id="UP000077315"/>
    </source>
</evidence>
<dbReference type="OrthoDB" id="2214380at2759"/>
<gene>
    <name evidence="1" type="ORF">PHYBLDRAFT_63954</name>
</gene>
<accession>A0A162XD92</accession>
<dbReference type="GeneID" id="29002116"/>
<organism evidence="1 2">
    <name type="scientific">Phycomyces blakesleeanus (strain ATCC 8743b / DSM 1359 / FGSC 10004 / NBRC 33097 / NRRL 1555)</name>
    <dbReference type="NCBI Taxonomy" id="763407"/>
    <lineage>
        <taxon>Eukaryota</taxon>
        <taxon>Fungi</taxon>
        <taxon>Fungi incertae sedis</taxon>
        <taxon>Mucoromycota</taxon>
        <taxon>Mucoromycotina</taxon>
        <taxon>Mucoromycetes</taxon>
        <taxon>Mucorales</taxon>
        <taxon>Phycomycetaceae</taxon>
        <taxon>Phycomyces</taxon>
    </lineage>
</organism>
<evidence type="ECO:0000313" key="1">
    <source>
        <dbReference type="EMBL" id="OAD74095.1"/>
    </source>
</evidence>
<dbReference type="VEuPathDB" id="FungiDB:PHYBLDRAFT_63954"/>
<protein>
    <submittedName>
        <fullName evidence="1">Uncharacterized protein</fullName>
    </submittedName>
</protein>
<keyword evidence="2" id="KW-1185">Reference proteome</keyword>
<dbReference type="RefSeq" id="XP_018292135.1">
    <property type="nucleotide sequence ID" value="XM_018441210.1"/>
</dbReference>
<dbReference type="Proteomes" id="UP000077315">
    <property type="component" value="Unassembled WGS sequence"/>
</dbReference>
<dbReference type="EMBL" id="KV440979">
    <property type="protein sequence ID" value="OAD74095.1"/>
    <property type="molecule type" value="Genomic_DNA"/>
</dbReference>
<reference evidence="2" key="1">
    <citation type="submission" date="2015-06" db="EMBL/GenBank/DDBJ databases">
        <title>Expansion of signal transduction pathways in fungi by whole-genome duplication.</title>
        <authorList>
            <consortium name="DOE Joint Genome Institute"/>
            <person name="Corrochano L.M."/>
            <person name="Kuo A."/>
            <person name="Marcet-Houben M."/>
            <person name="Polaino S."/>
            <person name="Salamov A."/>
            <person name="Villalobos J.M."/>
            <person name="Alvarez M.I."/>
            <person name="Avalos J."/>
            <person name="Benito E.P."/>
            <person name="Benoit I."/>
            <person name="Burger G."/>
            <person name="Camino L.P."/>
            <person name="Canovas D."/>
            <person name="Cerda-Olmedo E."/>
            <person name="Cheng J.-F."/>
            <person name="Dominguez A."/>
            <person name="Elias M."/>
            <person name="Eslava A.P."/>
            <person name="Glaser F."/>
            <person name="Grimwood J."/>
            <person name="Gutierrez G."/>
            <person name="Heitman J."/>
            <person name="Henrissat B."/>
            <person name="Iturriaga E.A."/>
            <person name="Lang B.F."/>
            <person name="Lavin J.L."/>
            <person name="Lee S."/>
            <person name="Li W."/>
            <person name="Lindquist E."/>
            <person name="Lopez-Garcia S."/>
            <person name="Luque E.M."/>
            <person name="Marcos A.T."/>
            <person name="Martin J."/>
            <person name="McCluskey K."/>
            <person name="Medina H.R."/>
            <person name="Miralles-Duran A."/>
            <person name="Miyazaki A."/>
            <person name="Munoz-Torres E."/>
            <person name="Oguiza J.A."/>
            <person name="Ohm R."/>
            <person name="Olmedo M."/>
            <person name="Orejas M."/>
            <person name="Ortiz-Castellanos L."/>
            <person name="Pisabarro A.G."/>
            <person name="Rodriguez-Romero J."/>
            <person name="Ruiz-Herrera J."/>
            <person name="Ruiz-Vazquez R."/>
            <person name="Sanz C."/>
            <person name="Schackwitz W."/>
            <person name="Schmutz J."/>
            <person name="Shahriari M."/>
            <person name="Shelest E."/>
            <person name="Silva-Franco F."/>
            <person name="Soanes D."/>
            <person name="Syed K."/>
            <person name="Tagua V.G."/>
            <person name="Talbot N.J."/>
            <person name="Thon M."/>
            <person name="De vries R.P."/>
            <person name="Wiebenga A."/>
            <person name="Yadav J.S."/>
            <person name="Braun E.L."/>
            <person name="Baker S."/>
            <person name="Garre V."/>
            <person name="Horwitz B."/>
            <person name="Torres-Martinez S."/>
            <person name="Idnurm A."/>
            <person name="Herrera-Estrella A."/>
            <person name="Gabaldon T."/>
            <person name="Grigoriev I.V."/>
        </authorList>
    </citation>
    <scope>NUCLEOTIDE SEQUENCE [LARGE SCALE GENOMIC DNA]</scope>
    <source>
        <strain evidence="2">NRRL 1555(-)</strain>
    </source>
</reference>